<dbReference type="InterPro" id="IPR036907">
    <property type="entry name" value="5'-Nucleotdase_C_sf"/>
</dbReference>
<dbReference type="EC" id="3.1.3.5" evidence="3"/>
<dbReference type="InterPro" id="IPR029052">
    <property type="entry name" value="Metallo-depent_PP-like"/>
</dbReference>
<dbReference type="EMBL" id="OU963864">
    <property type="protein sequence ID" value="CAH0768324.1"/>
    <property type="molecule type" value="Genomic_DNA"/>
</dbReference>
<evidence type="ECO:0000259" key="9">
    <source>
        <dbReference type="Pfam" id="PF00149"/>
    </source>
</evidence>
<dbReference type="GO" id="GO:0009166">
    <property type="term" value="P:nucleotide catabolic process"/>
    <property type="evidence" value="ECO:0007669"/>
    <property type="project" value="InterPro"/>
</dbReference>
<gene>
    <name evidence="11" type="ORF">BEMITA_LOCUS5477</name>
</gene>
<evidence type="ECO:0000256" key="3">
    <source>
        <dbReference type="ARBA" id="ARBA00012643"/>
    </source>
</evidence>
<evidence type="ECO:0000256" key="2">
    <source>
        <dbReference type="ARBA" id="ARBA00006654"/>
    </source>
</evidence>
<dbReference type="FunFam" id="3.60.21.10:FF:000020">
    <property type="entry name" value="NT5E isoform 4"/>
    <property type="match status" value="1"/>
</dbReference>
<keyword evidence="6 8" id="KW-0547">Nucleotide-binding</keyword>
<feature type="chain" id="PRO_5040527566" description="5'-nucleotidase" evidence="8">
    <location>
        <begin position="22"/>
        <end position="562"/>
    </location>
</feature>
<dbReference type="GO" id="GO:0000166">
    <property type="term" value="F:nucleotide binding"/>
    <property type="evidence" value="ECO:0007669"/>
    <property type="project" value="UniProtKB-KW"/>
</dbReference>
<evidence type="ECO:0000313" key="11">
    <source>
        <dbReference type="EMBL" id="CAH0768324.1"/>
    </source>
</evidence>
<dbReference type="AlphaFoldDB" id="A0A9P0CCC4"/>
<reference evidence="11" key="1">
    <citation type="submission" date="2021-12" db="EMBL/GenBank/DDBJ databases">
        <authorList>
            <person name="King R."/>
        </authorList>
    </citation>
    <scope>NUCLEOTIDE SEQUENCE</scope>
</reference>
<keyword evidence="5 8" id="KW-0732">Signal</keyword>
<organism evidence="11 12">
    <name type="scientific">Bemisia tabaci</name>
    <name type="common">Sweetpotato whitefly</name>
    <name type="synonym">Aleurodes tabaci</name>
    <dbReference type="NCBI Taxonomy" id="7038"/>
    <lineage>
        <taxon>Eukaryota</taxon>
        <taxon>Metazoa</taxon>
        <taxon>Ecdysozoa</taxon>
        <taxon>Arthropoda</taxon>
        <taxon>Hexapoda</taxon>
        <taxon>Insecta</taxon>
        <taxon>Pterygota</taxon>
        <taxon>Neoptera</taxon>
        <taxon>Paraneoptera</taxon>
        <taxon>Hemiptera</taxon>
        <taxon>Sternorrhyncha</taxon>
        <taxon>Aleyrodoidea</taxon>
        <taxon>Aleyrodidae</taxon>
        <taxon>Aleyrodinae</taxon>
        <taxon>Bemisia</taxon>
    </lineage>
</organism>
<evidence type="ECO:0000313" key="12">
    <source>
        <dbReference type="Proteomes" id="UP001152759"/>
    </source>
</evidence>
<keyword evidence="7 8" id="KW-0378">Hydrolase</keyword>
<dbReference type="Pfam" id="PF00149">
    <property type="entry name" value="Metallophos"/>
    <property type="match status" value="1"/>
</dbReference>
<dbReference type="GO" id="GO:0046872">
    <property type="term" value="F:metal ion binding"/>
    <property type="evidence" value="ECO:0007669"/>
    <property type="project" value="UniProtKB-KW"/>
</dbReference>
<evidence type="ECO:0000256" key="1">
    <source>
        <dbReference type="ARBA" id="ARBA00000815"/>
    </source>
</evidence>
<dbReference type="SUPFAM" id="SSF55816">
    <property type="entry name" value="5'-nucleotidase (syn. UDP-sugar hydrolase), C-terminal domain"/>
    <property type="match status" value="1"/>
</dbReference>
<proteinExistence type="inferred from homology"/>
<evidence type="ECO:0000256" key="8">
    <source>
        <dbReference type="RuleBase" id="RU362119"/>
    </source>
</evidence>
<evidence type="ECO:0000259" key="10">
    <source>
        <dbReference type="Pfam" id="PF02872"/>
    </source>
</evidence>
<dbReference type="CDD" id="cd07409">
    <property type="entry name" value="MPP_CD73_N"/>
    <property type="match status" value="1"/>
</dbReference>
<keyword evidence="4" id="KW-0479">Metal-binding</keyword>
<evidence type="ECO:0000256" key="4">
    <source>
        <dbReference type="ARBA" id="ARBA00022723"/>
    </source>
</evidence>
<dbReference type="InterPro" id="IPR006179">
    <property type="entry name" value="5_nucleotidase/apyrase"/>
</dbReference>
<accession>A0A9P0CCC4</accession>
<evidence type="ECO:0000256" key="5">
    <source>
        <dbReference type="ARBA" id="ARBA00022729"/>
    </source>
</evidence>
<dbReference type="PANTHER" id="PTHR11575:SF24">
    <property type="entry name" value="5'-NUCLEOTIDASE"/>
    <property type="match status" value="1"/>
</dbReference>
<dbReference type="Gene3D" id="3.60.21.10">
    <property type="match status" value="1"/>
</dbReference>
<dbReference type="Gene3D" id="3.90.780.10">
    <property type="entry name" value="5'-Nucleotidase, C-terminal domain"/>
    <property type="match status" value="1"/>
</dbReference>
<dbReference type="SUPFAM" id="SSF56300">
    <property type="entry name" value="Metallo-dependent phosphatases"/>
    <property type="match status" value="1"/>
</dbReference>
<feature type="domain" description="5'-Nucleotidase C-terminal" evidence="10">
    <location>
        <begin position="352"/>
        <end position="507"/>
    </location>
</feature>
<feature type="domain" description="Calcineurin-like phosphoesterase" evidence="9">
    <location>
        <begin position="24"/>
        <end position="243"/>
    </location>
</feature>
<dbReference type="Pfam" id="PF02872">
    <property type="entry name" value="5_nucleotid_C"/>
    <property type="match status" value="1"/>
</dbReference>
<evidence type="ECO:0000256" key="7">
    <source>
        <dbReference type="ARBA" id="ARBA00022801"/>
    </source>
</evidence>
<keyword evidence="12" id="KW-1185">Reference proteome</keyword>
<dbReference type="PANTHER" id="PTHR11575">
    <property type="entry name" value="5'-NUCLEOTIDASE-RELATED"/>
    <property type="match status" value="1"/>
</dbReference>
<name>A0A9P0CCC4_BEMTA</name>
<dbReference type="InterPro" id="IPR004843">
    <property type="entry name" value="Calcineurin-like_PHP"/>
</dbReference>
<dbReference type="Proteomes" id="UP001152759">
    <property type="component" value="Chromosome 3"/>
</dbReference>
<feature type="signal peptide" evidence="8">
    <location>
        <begin position="1"/>
        <end position="21"/>
    </location>
</feature>
<comment type="catalytic activity">
    <reaction evidence="1">
        <text>a ribonucleoside 5'-phosphate + H2O = a ribonucleoside + phosphate</text>
        <dbReference type="Rhea" id="RHEA:12484"/>
        <dbReference type="ChEBI" id="CHEBI:15377"/>
        <dbReference type="ChEBI" id="CHEBI:18254"/>
        <dbReference type="ChEBI" id="CHEBI:43474"/>
        <dbReference type="ChEBI" id="CHEBI:58043"/>
        <dbReference type="EC" id="3.1.3.5"/>
    </reaction>
</comment>
<dbReference type="PRINTS" id="PR01607">
    <property type="entry name" value="APYRASEFAMLY"/>
</dbReference>
<protein>
    <recommendedName>
        <fullName evidence="3">5'-nucleotidase</fullName>
        <ecNumber evidence="3">3.1.3.5</ecNumber>
    </recommendedName>
</protein>
<evidence type="ECO:0000256" key="6">
    <source>
        <dbReference type="ARBA" id="ARBA00022741"/>
    </source>
</evidence>
<dbReference type="GO" id="GO:0008253">
    <property type="term" value="F:5'-nucleotidase activity"/>
    <property type="evidence" value="ECO:0007669"/>
    <property type="project" value="UniProtKB-EC"/>
</dbReference>
<dbReference type="KEGG" id="btab:109044320"/>
<comment type="similarity">
    <text evidence="2 8">Belongs to the 5'-nucleotidase family.</text>
</comment>
<sequence length="562" mass="63122">MTPLKLVLSVVLLVSIKSIFAAELRIIHFNDFHSRFDIVDPQNKGGRCTKDIQDTCVGGFARMHAKIKELKQSDPNALVVNAGDVFTGTLWFGLFRWNVTAEFMNLLPVDVQTIGNHEFDLAGPQAAASYLTMLTNVKTVISNVDASNEPELEPFIQISHIVTRYGLKIGIVGYVTTDYPNLQNTGNLVFHDEAYATNQVIKDLREIDKVDVVVAIAHAGYAKDLYIAKTLDADIIVGAHSHTFLYTGTPPPNYDKPEGQYPTIVTQANGRKVLIVQAGAFSKYIGYLKVKFDQKGGRYSVTSWEGNPILLDKTVRTDPAIEAKLQPWRNEVEAYGMQKIGETLVPLDEAGGVCDRQECLSGRMITDAMVFEYSKQREGRSWTRAAVGVLHADGFRPAIKQGVITYADVYEAFPYNDHFGMVELNGQHVQEFLERSVEKDNSPFLQMSGMKVKFDLTKPPGQRVSEVYVRCATCPIPRYEPLIIHKYYRIIMSEWMYNGGSGFDQIKKRARFWAPGRKDLEIVLDYLQNYSPLILELDENLSIKLPVEANTNTSVYVNTAHK</sequence>
<dbReference type="InterPro" id="IPR008334">
    <property type="entry name" value="5'-Nucleotdase_C"/>
</dbReference>